<dbReference type="AlphaFoldDB" id="A0A081PIS2"/>
<keyword evidence="1" id="KW-0732">Signal</keyword>
<reference evidence="2 3" key="1">
    <citation type="journal article" date="1992" name="Int. J. Syst. Bacteriol.">
        <title>Sphingobacterium antarcticus sp. nov. a Psychrotrophic Bacterium from the Soils of Schirmacher Oasis, Antarctica.</title>
        <authorList>
            <person name="Shivaji S."/>
            <person name="Ray M.K."/>
            <person name="Rao N.S."/>
            <person name="Saiserr L."/>
            <person name="Jagannadham M.V."/>
            <person name="Kumar G.S."/>
            <person name="Reddy G."/>
            <person name="Bhargava P.M."/>
        </authorList>
    </citation>
    <scope>NUCLEOTIDE SEQUENCE [LARGE SCALE GENOMIC DNA]</scope>
    <source>
        <strain evidence="2 3">4BY</strain>
    </source>
</reference>
<name>A0A081PIS2_9SPHI</name>
<feature type="signal peptide" evidence="1">
    <location>
        <begin position="1"/>
        <end position="21"/>
    </location>
</feature>
<dbReference type="Proteomes" id="UP000028007">
    <property type="component" value="Unassembled WGS sequence"/>
</dbReference>
<evidence type="ECO:0000256" key="1">
    <source>
        <dbReference type="SAM" id="SignalP"/>
    </source>
</evidence>
<organism evidence="2 3">
    <name type="scientific">Pedobacter antarcticus 4BY</name>
    <dbReference type="NCBI Taxonomy" id="1358423"/>
    <lineage>
        <taxon>Bacteria</taxon>
        <taxon>Pseudomonadati</taxon>
        <taxon>Bacteroidota</taxon>
        <taxon>Sphingobacteriia</taxon>
        <taxon>Sphingobacteriales</taxon>
        <taxon>Sphingobacteriaceae</taxon>
        <taxon>Pedobacter</taxon>
    </lineage>
</organism>
<dbReference type="EMBL" id="JNFF01000033">
    <property type="protein sequence ID" value="KEQ30595.1"/>
    <property type="molecule type" value="Genomic_DNA"/>
</dbReference>
<proteinExistence type="predicted"/>
<protein>
    <recommendedName>
        <fullName evidence="4">TonB C-terminal domain-containing protein</fullName>
    </recommendedName>
</protein>
<accession>A0A081PIS2</accession>
<evidence type="ECO:0000313" key="2">
    <source>
        <dbReference type="EMBL" id="KEQ30595.1"/>
    </source>
</evidence>
<keyword evidence="3" id="KW-1185">Reference proteome</keyword>
<feature type="chain" id="PRO_5001761853" description="TonB C-terminal domain-containing protein" evidence="1">
    <location>
        <begin position="22"/>
        <end position="164"/>
    </location>
</feature>
<comment type="caution">
    <text evidence="2">The sequence shown here is derived from an EMBL/GenBank/DDBJ whole genome shotgun (WGS) entry which is preliminary data.</text>
</comment>
<evidence type="ECO:0008006" key="4">
    <source>
        <dbReference type="Google" id="ProtNLM"/>
    </source>
</evidence>
<sequence length="164" mass="18740">MRLIKILLTLVLTQLTCVAVAQKLEEPDKNYLHLAKVISSLDFRSSFEDSLAHYTFNVQIIMDGSKSNQRLIQSSNPRISDKILGLDSLLRSYDFEKIKGGLHKVKMIIPFSIIVSGSNTPNRSLEMNSVVKDISALFYYKKLREDIPILYLYPINIYVLKSID</sequence>
<evidence type="ECO:0000313" key="3">
    <source>
        <dbReference type="Proteomes" id="UP000028007"/>
    </source>
</evidence>
<gene>
    <name evidence="2" type="ORF">N180_05060</name>
</gene>